<reference evidence="3 4" key="1">
    <citation type="submission" date="2021-04" db="EMBL/GenBank/DDBJ databases">
        <title>Metabacillus sp. strain KIGAM252 whole genome sequence.</title>
        <authorList>
            <person name="Seo M.-J."/>
            <person name="Cho E.-S."/>
            <person name="Hwang C.Y."/>
            <person name="Yoon D.J."/>
        </authorList>
    </citation>
    <scope>NUCLEOTIDE SEQUENCE [LARGE SCALE GENOMIC DNA]</scope>
    <source>
        <strain evidence="3 4">KIGAM252</strain>
    </source>
</reference>
<keyword evidence="2" id="KW-0732">Signal</keyword>
<name>A0ABS5LHX9_9BACI</name>
<sequence length="164" mass="19526">MKALSMITSLMIVLSAPSAAFASSVKPHIPKHSEHFKMDRKQELFRLVRTYTPEKTHEWEAAIKKREELKGKLHQNYKKDRNELAGLRKQWKEQNLSEEAIRKNTREWRESKHKGHPQHPDRKRVLQDLKRALKDKDEASIKESLNSMLKRVQSRNRELEQRVK</sequence>
<proteinExistence type="predicted"/>
<evidence type="ECO:0000256" key="1">
    <source>
        <dbReference type="SAM" id="MobiDB-lite"/>
    </source>
</evidence>
<evidence type="ECO:0000313" key="4">
    <source>
        <dbReference type="Proteomes" id="UP000682403"/>
    </source>
</evidence>
<keyword evidence="4" id="KW-1185">Reference proteome</keyword>
<evidence type="ECO:0000313" key="3">
    <source>
        <dbReference type="EMBL" id="MBS2970350.1"/>
    </source>
</evidence>
<feature type="region of interest" description="Disordered" evidence="1">
    <location>
        <begin position="94"/>
        <end position="125"/>
    </location>
</feature>
<dbReference type="RefSeq" id="WP_211560447.1">
    <property type="nucleotide sequence ID" value="NZ_JAGVRK010000001.1"/>
</dbReference>
<dbReference type="Proteomes" id="UP000682403">
    <property type="component" value="Unassembled WGS sequence"/>
</dbReference>
<protein>
    <recommendedName>
        <fullName evidence="5">DUF3106 domain-containing protein</fullName>
    </recommendedName>
</protein>
<accession>A0ABS5LHX9</accession>
<evidence type="ECO:0008006" key="5">
    <source>
        <dbReference type="Google" id="ProtNLM"/>
    </source>
</evidence>
<organism evidence="3 4">
    <name type="scientific">Metabacillus flavus</name>
    <dbReference type="NCBI Taxonomy" id="2823519"/>
    <lineage>
        <taxon>Bacteria</taxon>
        <taxon>Bacillati</taxon>
        <taxon>Bacillota</taxon>
        <taxon>Bacilli</taxon>
        <taxon>Bacillales</taxon>
        <taxon>Bacillaceae</taxon>
        <taxon>Metabacillus</taxon>
    </lineage>
</organism>
<evidence type="ECO:0000256" key="2">
    <source>
        <dbReference type="SAM" id="SignalP"/>
    </source>
</evidence>
<feature type="signal peptide" evidence="2">
    <location>
        <begin position="1"/>
        <end position="22"/>
    </location>
</feature>
<feature type="compositionally biased region" description="Basic and acidic residues" evidence="1">
    <location>
        <begin position="99"/>
        <end position="110"/>
    </location>
</feature>
<dbReference type="EMBL" id="JAGVRK010000001">
    <property type="protein sequence ID" value="MBS2970350.1"/>
    <property type="molecule type" value="Genomic_DNA"/>
</dbReference>
<feature type="chain" id="PRO_5045993043" description="DUF3106 domain-containing protein" evidence="2">
    <location>
        <begin position="23"/>
        <end position="164"/>
    </location>
</feature>
<comment type="caution">
    <text evidence="3">The sequence shown here is derived from an EMBL/GenBank/DDBJ whole genome shotgun (WGS) entry which is preliminary data.</text>
</comment>
<gene>
    <name evidence="3" type="ORF">J9317_16505</name>
</gene>